<comment type="caution">
    <text evidence="1">The sequence shown here is derived from an EMBL/GenBank/DDBJ whole genome shotgun (WGS) entry which is preliminary data.</text>
</comment>
<gene>
    <name evidence="1" type="ORF">CWB73_20465</name>
</gene>
<organism evidence="1 2">
    <name type="scientific">Pseudoalteromonas phenolica</name>
    <dbReference type="NCBI Taxonomy" id="161398"/>
    <lineage>
        <taxon>Bacteria</taxon>
        <taxon>Pseudomonadati</taxon>
        <taxon>Pseudomonadota</taxon>
        <taxon>Gammaproteobacteria</taxon>
        <taxon>Alteromonadales</taxon>
        <taxon>Pseudoalteromonadaceae</taxon>
        <taxon>Pseudoalteromonas</taxon>
    </lineage>
</organism>
<protein>
    <recommendedName>
        <fullName evidence="3">DUF4304 domain-containing protein</fullName>
    </recommendedName>
</protein>
<dbReference type="EMBL" id="PNCM01000096">
    <property type="protein sequence ID" value="TMP77247.1"/>
    <property type="molecule type" value="Genomic_DNA"/>
</dbReference>
<dbReference type="RefSeq" id="WP_138569261.1">
    <property type="nucleotide sequence ID" value="NZ_PNCM01000096.1"/>
</dbReference>
<evidence type="ECO:0008006" key="3">
    <source>
        <dbReference type="Google" id="ProtNLM"/>
    </source>
</evidence>
<reference evidence="1 2" key="1">
    <citation type="submission" date="2017-12" db="EMBL/GenBank/DDBJ databases">
        <authorList>
            <person name="Paulsen S."/>
            <person name="Gram L.K."/>
        </authorList>
    </citation>
    <scope>NUCLEOTIDE SEQUENCE [LARGE SCALE GENOMIC DNA]</scope>
    <source>
        <strain evidence="1 2">S1189</strain>
    </source>
</reference>
<reference evidence="2" key="2">
    <citation type="submission" date="2019-06" db="EMBL/GenBank/DDBJ databases">
        <title>Co-occurence of chitin degradation, pigmentation and bioactivity in marine Pseudoalteromonas.</title>
        <authorList>
            <person name="Sonnenschein E.C."/>
            <person name="Bech P.K."/>
        </authorList>
    </citation>
    <scope>NUCLEOTIDE SEQUENCE [LARGE SCALE GENOMIC DNA]</scope>
    <source>
        <strain evidence="2">S1189</strain>
    </source>
</reference>
<accession>A0A5S3YMY0</accession>
<dbReference type="OrthoDB" id="5729110at2"/>
<sequence>MSAAEDYKKKLGQELAELFGGEFKFYKSKLELKRKRADGFDVIILSGSNKWSPLIDVSFYFGRNFDAARKVEKALGDHPMPYQIQQYSPNINSMIGLGFTGDGTWEVNIEEPPHDLAIKIKNAIENIAFPFFERFSSLKAAQEALAKDDSWCFSPKGPFYHMLFKVDAALGDLEHFKKWSECLEDFYIEQASEKISKLESCGFEI</sequence>
<dbReference type="AlphaFoldDB" id="A0A5S3YMY0"/>
<dbReference type="Proteomes" id="UP000307362">
    <property type="component" value="Unassembled WGS sequence"/>
</dbReference>
<evidence type="ECO:0000313" key="1">
    <source>
        <dbReference type="EMBL" id="TMP77247.1"/>
    </source>
</evidence>
<proteinExistence type="predicted"/>
<evidence type="ECO:0000313" key="2">
    <source>
        <dbReference type="Proteomes" id="UP000307362"/>
    </source>
</evidence>
<name>A0A5S3YMY0_9GAMM</name>